<evidence type="ECO:0000313" key="17">
    <source>
        <dbReference type="Proteomes" id="UP000288216"/>
    </source>
</evidence>
<evidence type="ECO:0000256" key="11">
    <source>
        <dbReference type="PIRSR" id="PIRSR601211-2"/>
    </source>
</evidence>
<feature type="disulfide bond" evidence="12">
    <location>
        <begin position="54"/>
        <end position="150"/>
    </location>
</feature>
<dbReference type="PROSITE" id="PS00119">
    <property type="entry name" value="PA2_ASP"/>
    <property type="match status" value="1"/>
</dbReference>
<keyword evidence="6 11" id="KW-0106">Calcium</keyword>
<evidence type="ECO:0000256" key="10">
    <source>
        <dbReference type="PIRSR" id="PIRSR601211-1"/>
    </source>
</evidence>
<comment type="cofactor">
    <cofactor evidence="11">
        <name>Ca(2+)</name>
        <dbReference type="ChEBI" id="CHEBI:29108"/>
    </cofactor>
    <text evidence="11">Binds 1 Ca(2+) ion per subunit.</text>
</comment>
<dbReference type="PRINTS" id="PR00389">
    <property type="entry name" value="PHPHLIPASEA2"/>
</dbReference>
<dbReference type="InterPro" id="IPR033113">
    <property type="entry name" value="PLA2_histidine"/>
</dbReference>
<evidence type="ECO:0000256" key="2">
    <source>
        <dbReference type="ARBA" id="ARBA00013278"/>
    </source>
</evidence>
<dbReference type="InterPro" id="IPR036444">
    <property type="entry name" value="PLipase_A2_dom_sf"/>
</dbReference>
<dbReference type="InterPro" id="IPR033112">
    <property type="entry name" value="PLA2_Asp_AS"/>
</dbReference>
<feature type="chain" id="PRO_5018813171" description="Phospholipase A2" evidence="14">
    <location>
        <begin position="23"/>
        <end position="159"/>
    </location>
</feature>
<keyword evidence="5 14" id="KW-0378">Hydrolase</keyword>
<feature type="disulfide bond" evidence="12">
    <location>
        <begin position="79"/>
        <end position="123"/>
    </location>
</feature>
<evidence type="ECO:0000256" key="9">
    <source>
        <dbReference type="ARBA" id="ARBA00023157"/>
    </source>
</evidence>
<dbReference type="GO" id="GO:0005509">
    <property type="term" value="F:calcium ion binding"/>
    <property type="evidence" value="ECO:0007669"/>
    <property type="project" value="InterPro"/>
</dbReference>
<evidence type="ECO:0000256" key="8">
    <source>
        <dbReference type="ARBA" id="ARBA00023098"/>
    </source>
</evidence>
<dbReference type="GO" id="GO:0006644">
    <property type="term" value="P:phospholipid metabolic process"/>
    <property type="evidence" value="ECO:0007669"/>
    <property type="project" value="InterPro"/>
</dbReference>
<dbReference type="GO" id="GO:0050482">
    <property type="term" value="P:arachidonate secretion"/>
    <property type="evidence" value="ECO:0007669"/>
    <property type="project" value="InterPro"/>
</dbReference>
<dbReference type="EC" id="3.1.1.4" evidence="2 14"/>
<accession>A0A401P884</accession>
<dbReference type="STRING" id="75743.A0A401P884"/>
<dbReference type="SUPFAM" id="SSF48619">
    <property type="entry name" value="Phospholipase A2, PLA2"/>
    <property type="match status" value="1"/>
</dbReference>
<keyword evidence="9 12" id="KW-1015">Disulfide bond</keyword>
<dbReference type="OMA" id="CANPGAN"/>
<dbReference type="PANTHER" id="PTHR11716:SF47">
    <property type="entry name" value="PHOSPHOLIPASE A2-ALPHA"/>
    <property type="match status" value="1"/>
</dbReference>
<feature type="binding site" evidence="11">
    <location>
        <position position="59"/>
    </location>
    <ligand>
        <name>Ca(2+)</name>
        <dbReference type="ChEBI" id="CHEBI:29108"/>
    </ligand>
</feature>
<feature type="binding site" evidence="11">
    <location>
        <position position="55"/>
    </location>
    <ligand>
        <name>Ca(2+)</name>
        <dbReference type="ChEBI" id="CHEBI:29108"/>
    </ligand>
</feature>
<name>A0A401P884_SCYTO</name>
<dbReference type="AlphaFoldDB" id="A0A401P884"/>
<feature type="signal peptide" evidence="14">
    <location>
        <begin position="1"/>
        <end position="22"/>
    </location>
</feature>
<keyword evidence="8 14" id="KW-0443">Lipid metabolism</keyword>
<keyword evidence="4 11" id="KW-0479">Metal-binding</keyword>
<feature type="binding site" evidence="11">
    <location>
        <position position="57"/>
    </location>
    <ligand>
        <name>Ca(2+)</name>
        <dbReference type="ChEBI" id="CHEBI:29108"/>
    </ligand>
</feature>
<dbReference type="PANTHER" id="PTHR11716">
    <property type="entry name" value="PHOSPHOLIPASE A2 FAMILY MEMBER"/>
    <property type="match status" value="1"/>
</dbReference>
<dbReference type="Pfam" id="PF00068">
    <property type="entry name" value="Phospholip_A2_1"/>
    <property type="match status" value="1"/>
</dbReference>
<feature type="active site" evidence="10">
    <location>
        <position position="124"/>
    </location>
</feature>
<keyword evidence="17" id="KW-1185">Reference proteome</keyword>
<dbReference type="SMART" id="SM00085">
    <property type="entry name" value="PA2c"/>
    <property type="match status" value="1"/>
</dbReference>
<evidence type="ECO:0000256" key="13">
    <source>
        <dbReference type="RuleBase" id="RU003654"/>
    </source>
</evidence>
<gene>
    <name evidence="16" type="ORF">scyTo_0012405</name>
</gene>
<feature type="active site" evidence="10">
    <location>
        <position position="76"/>
    </location>
</feature>
<dbReference type="OrthoDB" id="5841574at2759"/>
<comment type="catalytic activity">
    <reaction evidence="14">
        <text>a 1,2-diacyl-sn-glycero-3-phosphocholine + H2O = a 1-acyl-sn-glycero-3-phosphocholine + a fatty acid + H(+)</text>
        <dbReference type="Rhea" id="RHEA:15801"/>
        <dbReference type="ChEBI" id="CHEBI:15377"/>
        <dbReference type="ChEBI" id="CHEBI:15378"/>
        <dbReference type="ChEBI" id="CHEBI:28868"/>
        <dbReference type="ChEBI" id="CHEBI:57643"/>
        <dbReference type="ChEBI" id="CHEBI:58168"/>
        <dbReference type="EC" id="3.1.1.4"/>
    </reaction>
</comment>
<dbReference type="GO" id="GO:0005576">
    <property type="term" value="C:extracellular region"/>
    <property type="evidence" value="ECO:0007669"/>
    <property type="project" value="UniProtKB-SubCell"/>
</dbReference>
<feature type="domain" description="Phospholipase A2-like central" evidence="15">
    <location>
        <begin position="29"/>
        <end position="151"/>
    </location>
</feature>
<feature type="disulfide bond" evidence="12">
    <location>
        <begin position="72"/>
        <end position="130"/>
    </location>
</feature>
<evidence type="ECO:0000256" key="1">
    <source>
        <dbReference type="ARBA" id="ARBA00004613"/>
    </source>
</evidence>
<dbReference type="InterPro" id="IPR001211">
    <property type="entry name" value="PLA2"/>
</dbReference>
<keyword evidence="3 14" id="KW-0964">Secreted</keyword>
<evidence type="ECO:0000256" key="4">
    <source>
        <dbReference type="ARBA" id="ARBA00022723"/>
    </source>
</evidence>
<comment type="similarity">
    <text evidence="13">Belongs to the phospholipase A2 family.</text>
</comment>
<feature type="disulfide bond" evidence="12">
    <location>
        <begin position="106"/>
        <end position="121"/>
    </location>
</feature>
<evidence type="ECO:0000256" key="12">
    <source>
        <dbReference type="PIRSR" id="PIRSR601211-3"/>
    </source>
</evidence>
<feature type="disulfide bond" evidence="12">
    <location>
        <begin position="88"/>
        <end position="116"/>
    </location>
</feature>
<feature type="disulfide bond" evidence="12">
    <location>
        <begin position="56"/>
        <end position="73"/>
    </location>
</feature>
<reference evidence="16 17" key="1">
    <citation type="journal article" date="2018" name="Nat. Ecol. Evol.">
        <title>Shark genomes provide insights into elasmobranch evolution and the origin of vertebrates.</title>
        <authorList>
            <person name="Hara Y"/>
            <person name="Yamaguchi K"/>
            <person name="Onimaru K"/>
            <person name="Kadota M"/>
            <person name="Koyanagi M"/>
            <person name="Keeley SD"/>
            <person name="Tatsumi K"/>
            <person name="Tanaka K"/>
            <person name="Motone F"/>
            <person name="Kageyama Y"/>
            <person name="Nozu R"/>
            <person name="Adachi N"/>
            <person name="Nishimura O"/>
            <person name="Nakagawa R"/>
            <person name="Tanegashima C"/>
            <person name="Kiyatake I"/>
            <person name="Matsumoto R"/>
            <person name="Murakumo K"/>
            <person name="Nishida K"/>
            <person name="Terakita A"/>
            <person name="Kuratani S"/>
            <person name="Sato K"/>
            <person name="Hyodo S Kuraku.S."/>
        </authorList>
    </citation>
    <scope>NUCLEOTIDE SEQUENCE [LARGE SCALE GENOMIC DNA]</scope>
</reference>
<dbReference type="Gene3D" id="1.20.90.10">
    <property type="entry name" value="Phospholipase A2 domain"/>
    <property type="match status" value="1"/>
</dbReference>
<dbReference type="GO" id="GO:0016042">
    <property type="term" value="P:lipid catabolic process"/>
    <property type="evidence" value="ECO:0007669"/>
    <property type="project" value="UniProtKB-KW"/>
</dbReference>
<evidence type="ECO:0000256" key="5">
    <source>
        <dbReference type="ARBA" id="ARBA00022801"/>
    </source>
</evidence>
<evidence type="ECO:0000313" key="16">
    <source>
        <dbReference type="EMBL" id="GCB69328.1"/>
    </source>
</evidence>
<dbReference type="InterPro" id="IPR016090">
    <property type="entry name" value="PLA2-like_dom"/>
</dbReference>
<comment type="caution">
    <text evidence="16">The sequence shown here is derived from an EMBL/GenBank/DDBJ whole genome shotgun (WGS) entry which is preliminary data.</text>
</comment>
<dbReference type="PROSITE" id="PS00118">
    <property type="entry name" value="PA2_HIS"/>
    <property type="match status" value="1"/>
</dbReference>
<keyword evidence="14" id="KW-0732">Signal</keyword>
<evidence type="ECO:0000256" key="14">
    <source>
        <dbReference type="RuleBase" id="RU361236"/>
    </source>
</evidence>
<feature type="binding site" evidence="11">
    <location>
        <position position="77"/>
    </location>
    <ligand>
        <name>Ca(2+)</name>
        <dbReference type="ChEBI" id="CHEBI:29108"/>
    </ligand>
</feature>
<evidence type="ECO:0000256" key="7">
    <source>
        <dbReference type="ARBA" id="ARBA00022963"/>
    </source>
</evidence>
<dbReference type="CDD" id="cd00125">
    <property type="entry name" value="PLA2c"/>
    <property type="match status" value="1"/>
</dbReference>
<evidence type="ECO:0000256" key="6">
    <source>
        <dbReference type="ARBA" id="ARBA00022837"/>
    </source>
</evidence>
<dbReference type="GO" id="GO:0004623">
    <property type="term" value="F:phospholipase A2 activity"/>
    <property type="evidence" value="ECO:0007669"/>
    <property type="project" value="UniProtKB-EC"/>
</dbReference>
<organism evidence="16 17">
    <name type="scientific">Scyliorhinus torazame</name>
    <name type="common">Cloudy catshark</name>
    <name type="synonym">Catulus torazame</name>
    <dbReference type="NCBI Taxonomy" id="75743"/>
    <lineage>
        <taxon>Eukaryota</taxon>
        <taxon>Metazoa</taxon>
        <taxon>Chordata</taxon>
        <taxon>Craniata</taxon>
        <taxon>Vertebrata</taxon>
        <taxon>Chondrichthyes</taxon>
        <taxon>Elasmobranchii</taxon>
        <taxon>Galeomorphii</taxon>
        <taxon>Galeoidea</taxon>
        <taxon>Carcharhiniformes</taxon>
        <taxon>Scyliorhinidae</taxon>
        <taxon>Scyliorhinus</taxon>
    </lineage>
</organism>
<sequence length="159" mass="17788">MEPPNLIALLILFTAMLIPVQGFEIRGRKMIDFPSVINCANPGANSLNYYNYGCFCGIGGNGNQPVDAIDRCCYLHDQCYGEAISMGCSIWTTLYISRCYDEVPMCSGPWLSWFPCSNKMCECDVAAALCFRKHIDKFNQTFVDYDQDLCQTIPGSSLQ</sequence>
<evidence type="ECO:0000256" key="3">
    <source>
        <dbReference type="ARBA" id="ARBA00022525"/>
    </source>
</evidence>
<proteinExistence type="inferred from homology"/>
<evidence type="ECO:0000259" key="15">
    <source>
        <dbReference type="SMART" id="SM00085"/>
    </source>
</evidence>
<keyword evidence="7" id="KW-0442">Lipid degradation</keyword>
<dbReference type="EMBL" id="BFAA01005984">
    <property type="protein sequence ID" value="GCB69328.1"/>
    <property type="molecule type" value="Genomic_DNA"/>
</dbReference>
<dbReference type="Proteomes" id="UP000288216">
    <property type="component" value="Unassembled WGS sequence"/>
</dbReference>
<protein>
    <recommendedName>
        <fullName evidence="2 14">Phospholipase A2</fullName>
        <ecNumber evidence="2 14">3.1.1.4</ecNumber>
    </recommendedName>
</protein>
<comment type="subcellular location">
    <subcellularLocation>
        <location evidence="1 14">Secreted</location>
    </subcellularLocation>
</comment>